<keyword evidence="1" id="KW-0732">Signal</keyword>
<dbReference type="CDD" id="cd01833">
    <property type="entry name" value="XynB_like"/>
    <property type="match status" value="1"/>
</dbReference>
<dbReference type="InterPro" id="IPR013517">
    <property type="entry name" value="FG-GAP"/>
</dbReference>
<protein>
    <recommendedName>
        <fullName evidence="3">SGNH hydrolase-type esterase domain-containing protein</fullName>
    </recommendedName>
</protein>
<dbReference type="PANTHER" id="PTHR30383:SF31">
    <property type="entry name" value="SGNH HYDROLASE-TYPE ESTERASE DOMAIN-CONTAINING PROTEIN-RELATED"/>
    <property type="match status" value="1"/>
</dbReference>
<dbReference type="InterPro" id="IPR036514">
    <property type="entry name" value="SGNH_hydro_sf"/>
</dbReference>
<dbReference type="Pfam" id="PF13517">
    <property type="entry name" value="FG-GAP_3"/>
    <property type="match status" value="2"/>
</dbReference>
<dbReference type="SUPFAM" id="SSF52266">
    <property type="entry name" value="SGNH hydrolase"/>
    <property type="match status" value="1"/>
</dbReference>
<name>A0ABY2GX51_9HYPO</name>
<dbReference type="InterPro" id="IPR051532">
    <property type="entry name" value="Ester_Hydrolysis_Enzymes"/>
</dbReference>
<feature type="compositionally biased region" description="Basic residues" evidence="2">
    <location>
        <begin position="969"/>
        <end position="981"/>
    </location>
</feature>
<feature type="compositionally biased region" description="Gly residues" evidence="2">
    <location>
        <begin position="959"/>
        <end position="968"/>
    </location>
</feature>
<accession>A0ABY2GX51</accession>
<feature type="region of interest" description="Disordered" evidence="2">
    <location>
        <begin position="954"/>
        <end position="981"/>
    </location>
</feature>
<dbReference type="Gene3D" id="3.40.50.1110">
    <property type="entry name" value="SGNH hydrolase"/>
    <property type="match status" value="1"/>
</dbReference>
<dbReference type="Pfam" id="PF13472">
    <property type="entry name" value="Lipase_GDSL_2"/>
    <property type="match status" value="1"/>
</dbReference>
<dbReference type="InterPro" id="IPR028994">
    <property type="entry name" value="Integrin_alpha_N"/>
</dbReference>
<dbReference type="InterPro" id="IPR013830">
    <property type="entry name" value="SGNH_hydro"/>
</dbReference>
<feature type="domain" description="SGNH hydrolase-type esterase" evidence="3">
    <location>
        <begin position="77"/>
        <end position="251"/>
    </location>
</feature>
<dbReference type="RefSeq" id="XP_073556318.1">
    <property type="nucleotide sequence ID" value="XM_073705504.1"/>
</dbReference>
<evidence type="ECO:0000313" key="4">
    <source>
        <dbReference type="EMBL" id="TFB00117.1"/>
    </source>
</evidence>
<dbReference type="GeneID" id="300579954"/>
<evidence type="ECO:0000256" key="2">
    <source>
        <dbReference type="SAM" id="MobiDB-lite"/>
    </source>
</evidence>
<evidence type="ECO:0000313" key="5">
    <source>
        <dbReference type="Proteomes" id="UP001642720"/>
    </source>
</evidence>
<keyword evidence="5" id="KW-1185">Reference proteome</keyword>
<proteinExistence type="predicted"/>
<evidence type="ECO:0000259" key="3">
    <source>
        <dbReference type="Pfam" id="PF13472"/>
    </source>
</evidence>
<dbReference type="PANTHER" id="PTHR30383">
    <property type="entry name" value="THIOESTERASE 1/PROTEASE 1/LYSOPHOSPHOLIPASE L1"/>
    <property type="match status" value="1"/>
</dbReference>
<gene>
    <name evidence="4" type="ORF">CCMA1212_008369</name>
</gene>
<dbReference type="SUPFAM" id="SSF69318">
    <property type="entry name" value="Integrin alpha N-terminal domain"/>
    <property type="match status" value="2"/>
</dbReference>
<dbReference type="Proteomes" id="UP001642720">
    <property type="component" value="Unassembled WGS sequence"/>
</dbReference>
<dbReference type="EMBL" id="PPTA01000012">
    <property type="protein sequence ID" value="TFB00117.1"/>
    <property type="molecule type" value="Genomic_DNA"/>
</dbReference>
<evidence type="ECO:0000256" key="1">
    <source>
        <dbReference type="ARBA" id="ARBA00022729"/>
    </source>
</evidence>
<organism evidence="4 5">
    <name type="scientific">Trichoderma ghanense</name>
    <dbReference type="NCBI Taxonomy" id="65468"/>
    <lineage>
        <taxon>Eukaryota</taxon>
        <taxon>Fungi</taxon>
        <taxon>Dikarya</taxon>
        <taxon>Ascomycota</taxon>
        <taxon>Pezizomycotina</taxon>
        <taxon>Sordariomycetes</taxon>
        <taxon>Hypocreomycetidae</taxon>
        <taxon>Hypocreales</taxon>
        <taxon>Hypocreaceae</taxon>
        <taxon>Trichoderma</taxon>
    </lineage>
</organism>
<sequence length="1238" mass="133952">MRSHVRAYDHSDGISPYGSGYAPDVIIDNVGDKTSRTWKGRFDRDLIEPDNSTVTIEQTSKPDRRDAKDFYLRVMPLGASITQGLKSTDGNGYRRWLRAQLRYHGWKVNMVGSKQDGTMADSDNEGHPGWMIDSVHGAWTGSKWMMPNLVLINAGLNDCNAGGDPSRAGERTRSLLDDIFNSVPGVTVIVSTLLRNGDPARDACTENISKQIRSVASEYKGARIGLADVRAVMSMSDIGPDKDHPTDAGYKMFAGVWWDAISKIEDRIQEPAIVSSIDDAAGSSSTRCKKVAGNAGLPVQSQMGSGHDDGRYVHSSVAHGPLSSAKIDKGDDPKSITDEIPWHIFFANLVKGDPNADRAASLDDWIRVYHNTEGINAYWFRQNLGGGKFDKSVRFEVDINCDLGPRYAFADFNNDGLDDFFCLKDNSVWVSLNRGGNPPKFESIGQVIGDLGGYNARDVRIADIDGDGRADFCLLKSASNIACSRNGGSGDEPQWQGFVTVDGIRDTVFDISQPDKAGVIIADLNGEYDPQKAPPFVTTCYAGWYMRLTLCSFRSDVMYIGDNGNVRTWINNRGTGRGIVPHWESVGLTHAGQSITGVQDRIKFGRIYGSNRLDYIFLKEQKEYYDVVVWQNTGAGGTKLKADGNYYCDMRGSGSDDYVWIYQDGHAAEINVNIHSPPAWGHKTTIALKVPGPRNGIHLADFNGDGRCDVITQNKATGAITYYKNLYNAANDRITFSSPLTWADVDCKEGWGVGIHDLGMRFHDIDGDGRADVLCIEKDGRVTGWLQKDSAAWENVGQIKFSEGWDRASMRFADVEGSGRADLLHVDKYTGAVEVFTNNGHKPQGGSSFSWTKRGMLYNGIDRGENMYFSNQGGQGRADLLKVDPKTNKAWTYWNKCGSSGGDDGPATSPDCADGVCIGSRCSSRGCEGPDCDFNTGRCKGDRCISTGCTGSDCEGGDDSGSGGGGGGGRKKGGRGPRCRRHSCTGVDCVDGICIGPQCFNSNDHNGGGCEGNGCPNGGEGESGGGDNPDESCSEKKTASTCITTTSSTTVRPAGTWTTWSFSDCQTNTGCSVTDSSSSTTIEGTYGMPGVFPVATEYFELSPNKTELPTTVLQWEPPGPTDFINCSHQDEDPGQGITKAYCVCDGSTFAESVATNVTPYNSCGYTTKPTKTSDGNTLPATTNTFECKVCSVVGHNNNTTQDPEPTNVPNSESWNVGFYTTRFRRGISLVKEIEIAAV</sequence>
<comment type="caution">
    <text evidence="4">The sequence shown here is derived from an EMBL/GenBank/DDBJ whole genome shotgun (WGS) entry which is preliminary data.</text>
</comment>
<reference evidence="4 5" key="1">
    <citation type="submission" date="2018-01" db="EMBL/GenBank/DDBJ databases">
        <title>Genome characterization of the sugarcane-associated fungus Trichoderma ghanense CCMA-1212 and their application in lignocelulose bioconversion.</title>
        <authorList>
            <person name="Steindorff A.S."/>
            <person name="Mendes T.D."/>
            <person name="Vilela E.S.D."/>
            <person name="Rodrigues D.S."/>
            <person name="Formighieri E.F."/>
            <person name="Melo I.S."/>
            <person name="Favaro L.C.L."/>
        </authorList>
    </citation>
    <scope>NUCLEOTIDE SEQUENCE [LARGE SCALE GENOMIC DNA]</scope>
    <source>
        <strain evidence="4 5">CCMA-1212</strain>
    </source>
</reference>